<keyword evidence="3" id="KW-0274">FAD</keyword>
<dbReference type="PANTHER" id="PTHR43400">
    <property type="entry name" value="FUMARATE REDUCTASE"/>
    <property type="match status" value="1"/>
</dbReference>
<dbReference type="STRING" id="574650.SAMN04487966_10378"/>
<reference evidence="6 7" key="1">
    <citation type="submission" date="2016-10" db="EMBL/GenBank/DDBJ databases">
        <authorList>
            <person name="de Groot N.N."/>
        </authorList>
    </citation>
    <scope>NUCLEOTIDE SEQUENCE [LARGE SCALE GENOMIC DNA]</scope>
    <source>
        <strain evidence="6 7">CGMCC 1.7054</strain>
    </source>
</reference>
<dbReference type="PANTHER" id="PTHR43400:SF7">
    <property type="entry name" value="FAD-DEPENDENT OXIDOREDUCTASE 2 FAD BINDING DOMAIN-CONTAINING PROTEIN"/>
    <property type="match status" value="1"/>
</dbReference>
<protein>
    <submittedName>
        <fullName evidence="6">Tricarballylate dehydrogenase</fullName>
    </submittedName>
</protein>
<keyword evidence="4" id="KW-0560">Oxidoreductase</keyword>
<evidence type="ECO:0000256" key="4">
    <source>
        <dbReference type="ARBA" id="ARBA00023002"/>
    </source>
</evidence>
<dbReference type="Proteomes" id="UP000198881">
    <property type="component" value="Unassembled WGS sequence"/>
</dbReference>
<sequence length="492" mass="54191">MAGTDQKLDADVIVVGGGNAGFSAAHAAATRGRKVILLERGTDEMAGGNSYYTAGATRIIHDGLEDLQKFIEHDDRHDRSEVPPYTIEDYRSDMERVTEGRTDKDLMEVLIKESRPTLEWLHSLGLKYRLMYERQAYEREDGGFLFWGGLHVGNVGGGEGLIADHTRVAKELGTDIRYGHRARRLIVEDGKVVGVVAEVDGQEVELRAESVIMTAGGFEASPELRAKYMGEAWKNAKVRGTPYNVGDMIEAALQIGAAPGGDFTTCHSIQWDAEHPQNDSNRELTNRLSRQSYPLGILVNKEGKRFLDEGADYRNYTYAKYGKVVLEQPDAFAYQVFDADLRPMVRKEDYEMPGVSVHEADTLEELADKIQVDKDAFLKTVQDYNENINEDAEYDPNTLDGRSSNVTPPKSHWAQALDRGPFYAYPVTCGITFTFGGVKTDTHGRVLNESGAHIEGLYAAGEMLGGLFSINYPGGAGLAAGMTFGRRAGSLA</sequence>
<dbReference type="Gene3D" id="3.50.50.60">
    <property type="entry name" value="FAD/NAD(P)-binding domain"/>
    <property type="match status" value="1"/>
</dbReference>
<evidence type="ECO:0000313" key="7">
    <source>
        <dbReference type="Proteomes" id="UP000198881"/>
    </source>
</evidence>
<dbReference type="Pfam" id="PF00890">
    <property type="entry name" value="FAD_binding_2"/>
    <property type="match status" value="1"/>
</dbReference>
<dbReference type="SUPFAM" id="SSF56425">
    <property type="entry name" value="Succinate dehydrogenase/fumarate reductase flavoprotein, catalytic domain"/>
    <property type="match status" value="1"/>
</dbReference>
<dbReference type="RefSeq" id="WP_091695594.1">
    <property type="nucleotide sequence ID" value="NZ_FPCG01000003.1"/>
</dbReference>
<feature type="domain" description="FAD-dependent oxidoreductase 2 FAD-binding" evidence="5">
    <location>
        <begin position="11"/>
        <end position="476"/>
    </location>
</feature>
<evidence type="ECO:0000259" key="5">
    <source>
        <dbReference type="Pfam" id="PF00890"/>
    </source>
</evidence>
<dbReference type="InterPro" id="IPR036188">
    <property type="entry name" value="FAD/NAD-bd_sf"/>
</dbReference>
<dbReference type="InterPro" id="IPR003953">
    <property type="entry name" value="FAD-dep_OxRdtase_2_FAD-bd"/>
</dbReference>
<name>A0A1I7MIY8_9MICC</name>
<keyword evidence="2" id="KW-0285">Flavoprotein</keyword>
<dbReference type="GO" id="GO:0033765">
    <property type="term" value="F:steroid dehydrogenase activity, acting on the CH-CH group of donors"/>
    <property type="evidence" value="ECO:0007669"/>
    <property type="project" value="UniProtKB-ARBA"/>
</dbReference>
<accession>A0A1I7MIY8</accession>
<dbReference type="AlphaFoldDB" id="A0A1I7MIY8"/>
<evidence type="ECO:0000256" key="2">
    <source>
        <dbReference type="ARBA" id="ARBA00022630"/>
    </source>
</evidence>
<evidence type="ECO:0000256" key="3">
    <source>
        <dbReference type="ARBA" id="ARBA00022827"/>
    </source>
</evidence>
<dbReference type="InterPro" id="IPR027477">
    <property type="entry name" value="Succ_DH/fumarate_Rdtase_cat_sf"/>
</dbReference>
<comment type="cofactor">
    <cofactor evidence="1">
        <name>FAD</name>
        <dbReference type="ChEBI" id="CHEBI:57692"/>
    </cofactor>
</comment>
<dbReference type="InterPro" id="IPR050315">
    <property type="entry name" value="FAD-oxidoreductase_2"/>
</dbReference>
<evidence type="ECO:0000313" key="6">
    <source>
        <dbReference type="EMBL" id="SFV21856.1"/>
    </source>
</evidence>
<dbReference type="SUPFAM" id="SSF51905">
    <property type="entry name" value="FAD/NAD(P)-binding domain"/>
    <property type="match status" value="1"/>
</dbReference>
<dbReference type="NCBIfam" id="NF006130">
    <property type="entry name" value="PRK08274.1"/>
    <property type="match status" value="1"/>
</dbReference>
<evidence type="ECO:0000256" key="1">
    <source>
        <dbReference type="ARBA" id="ARBA00001974"/>
    </source>
</evidence>
<proteinExistence type="predicted"/>
<gene>
    <name evidence="6" type="ORF">SAMN04487966_10378</name>
</gene>
<dbReference type="OrthoDB" id="9813348at2"/>
<dbReference type="Gene3D" id="3.90.700.10">
    <property type="entry name" value="Succinate dehydrogenase/fumarate reductase flavoprotein, catalytic domain"/>
    <property type="match status" value="1"/>
</dbReference>
<organism evidence="6 7">
    <name type="scientific">Micrococcus terreus</name>
    <dbReference type="NCBI Taxonomy" id="574650"/>
    <lineage>
        <taxon>Bacteria</taxon>
        <taxon>Bacillati</taxon>
        <taxon>Actinomycetota</taxon>
        <taxon>Actinomycetes</taxon>
        <taxon>Micrococcales</taxon>
        <taxon>Micrococcaceae</taxon>
        <taxon>Micrococcus</taxon>
    </lineage>
</organism>
<dbReference type="EMBL" id="FPCG01000003">
    <property type="protein sequence ID" value="SFV21856.1"/>
    <property type="molecule type" value="Genomic_DNA"/>
</dbReference>
<keyword evidence="7" id="KW-1185">Reference proteome</keyword>